<evidence type="ECO:0000256" key="1">
    <source>
        <dbReference type="SAM" id="MobiDB-lite"/>
    </source>
</evidence>
<evidence type="ECO:0000313" key="2">
    <source>
        <dbReference type="EMBL" id="ETE69386.1"/>
    </source>
</evidence>
<name>V8P5X8_OPHHA</name>
<comment type="caution">
    <text evidence="2">The sequence shown here is derived from an EMBL/GenBank/DDBJ whole genome shotgun (WGS) entry which is preliminary data.</text>
</comment>
<protein>
    <submittedName>
        <fullName evidence="2">Uncharacterized protein</fullName>
    </submittedName>
</protein>
<keyword evidence="3" id="KW-1185">Reference proteome</keyword>
<proteinExistence type="predicted"/>
<dbReference type="Proteomes" id="UP000018936">
    <property type="component" value="Unassembled WGS sequence"/>
</dbReference>
<feature type="non-terminal residue" evidence="2">
    <location>
        <position position="1"/>
    </location>
</feature>
<gene>
    <name evidence="2" type="ORF">L345_04812</name>
</gene>
<evidence type="ECO:0000313" key="3">
    <source>
        <dbReference type="Proteomes" id="UP000018936"/>
    </source>
</evidence>
<feature type="region of interest" description="Disordered" evidence="1">
    <location>
        <begin position="1"/>
        <end position="29"/>
    </location>
</feature>
<dbReference type="EMBL" id="AZIM01000772">
    <property type="protein sequence ID" value="ETE69386.1"/>
    <property type="molecule type" value="Genomic_DNA"/>
</dbReference>
<accession>V8P5X8</accession>
<organism evidence="2 3">
    <name type="scientific">Ophiophagus hannah</name>
    <name type="common">King cobra</name>
    <name type="synonym">Naja hannah</name>
    <dbReference type="NCBI Taxonomy" id="8665"/>
    <lineage>
        <taxon>Eukaryota</taxon>
        <taxon>Metazoa</taxon>
        <taxon>Chordata</taxon>
        <taxon>Craniata</taxon>
        <taxon>Vertebrata</taxon>
        <taxon>Euteleostomi</taxon>
        <taxon>Lepidosauria</taxon>
        <taxon>Squamata</taxon>
        <taxon>Bifurcata</taxon>
        <taxon>Unidentata</taxon>
        <taxon>Episquamata</taxon>
        <taxon>Toxicofera</taxon>
        <taxon>Serpentes</taxon>
        <taxon>Colubroidea</taxon>
        <taxon>Elapidae</taxon>
        <taxon>Elapinae</taxon>
        <taxon>Ophiophagus</taxon>
    </lineage>
</organism>
<reference evidence="2 3" key="1">
    <citation type="journal article" date="2013" name="Proc. Natl. Acad. Sci. U.S.A.">
        <title>The king cobra genome reveals dynamic gene evolution and adaptation in the snake venom system.</title>
        <authorList>
            <person name="Vonk F.J."/>
            <person name="Casewell N.R."/>
            <person name="Henkel C.V."/>
            <person name="Heimberg A.M."/>
            <person name="Jansen H.J."/>
            <person name="McCleary R.J."/>
            <person name="Kerkkamp H.M."/>
            <person name="Vos R.A."/>
            <person name="Guerreiro I."/>
            <person name="Calvete J.J."/>
            <person name="Wuster W."/>
            <person name="Woods A.E."/>
            <person name="Logan J.M."/>
            <person name="Harrison R.A."/>
            <person name="Castoe T.A."/>
            <person name="de Koning A.P."/>
            <person name="Pollock D.D."/>
            <person name="Yandell M."/>
            <person name="Calderon D."/>
            <person name="Renjifo C."/>
            <person name="Currier R.B."/>
            <person name="Salgado D."/>
            <person name="Pla D."/>
            <person name="Sanz L."/>
            <person name="Hyder A.S."/>
            <person name="Ribeiro J.M."/>
            <person name="Arntzen J.W."/>
            <person name="van den Thillart G.E."/>
            <person name="Boetzer M."/>
            <person name="Pirovano W."/>
            <person name="Dirks R.P."/>
            <person name="Spaink H.P."/>
            <person name="Duboule D."/>
            <person name="McGlinn E."/>
            <person name="Kini R.M."/>
            <person name="Richardson M.K."/>
        </authorList>
    </citation>
    <scope>NUCLEOTIDE SEQUENCE</scope>
    <source>
        <tissue evidence="2">Blood</tissue>
    </source>
</reference>
<dbReference type="AlphaFoldDB" id="V8P5X8"/>
<sequence length="43" mass="4674">MLPSSLKIGLKQLRQDSPPPMSTGWANYWDAPPAQGSTLSAQF</sequence>